<name>A0ABD1R2S0_9LAMI</name>
<dbReference type="GO" id="GO:0046872">
    <property type="term" value="F:metal ion binding"/>
    <property type="evidence" value="ECO:0007669"/>
    <property type="project" value="UniProtKB-KW"/>
</dbReference>
<evidence type="ECO:0000256" key="3">
    <source>
        <dbReference type="ARBA" id="ARBA00023004"/>
    </source>
</evidence>
<proteinExistence type="inferred from homology"/>
<dbReference type="Gene3D" id="2.60.120.330">
    <property type="entry name" value="B-lactam Antibiotic, Isopenicillin N Synthase, Chain"/>
    <property type="match status" value="1"/>
</dbReference>
<accession>A0ABD1R2S0</accession>
<evidence type="ECO:0000256" key="4">
    <source>
        <dbReference type="RuleBase" id="RU003682"/>
    </source>
</evidence>
<dbReference type="InterPro" id="IPR027443">
    <property type="entry name" value="IPNS-like_sf"/>
</dbReference>
<reference evidence="7" key="1">
    <citation type="submission" date="2024-07" db="EMBL/GenBank/DDBJ databases">
        <title>Two chromosome-level genome assemblies of Korean endemic species Abeliophyllum distichum and Forsythia ovata (Oleaceae).</title>
        <authorList>
            <person name="Jang H."/>
        </authorList>
    </citation>
    <scope>NUCLEOTIDE SEQUENCE [LARGE SCALE GENOMIC DNA]</scope>
</reference>
<organism evidence="6 7">
    <name type="scientific">Forsythia ovata</name>
    <dbReference type="NCBI Taxonomy" id="205694"/>
    <lineage>
        <taxon>Eukaryota</taxon>
        <taxon>Viridiplantae</taxon>
        <taxon>Streptophyta</taxon>
        <taxon>Embryophyta</taxon>
        <taxon>Tracheophyta</taxon>
        <taxon>Spermatophyta</taxon>
        <taxon>Magnoliopsida</taxon>
        <taxon>eudicotyledons</taxon>
        <taxon>Gunneridae</taxon>
        <taxon>Pentapetalae</taxon>
        <taxon>asterids</taxon>
        <taxon>lamiids</taxon>
        <taxon>Lamiales</taxon>
        <taxon>Oleaceae</taxon>
        <taxon>Forsythieae</taxon>
        <taxon>Forsythia</taxon>
    </lineage>
</organism>
<dbReference type="Proteomes" id="UP001604277">
    <property type="component" value="Unassembled WGS sequence"/>
</dbReference>
<dbReference type="AlphaFoldDB" id="A0ABD1R2S0"/>
<dbReference type="PROSITE" id="PS51471">
    <property type="entry name" value="FE2OG_OXY"/>
    <property type="match status" value="1"/>
</dbReference>
<dbReference type="PANTHER" id="PTHR47991">
    <property type="entry name" value="OXOGLUTARATE/IRON-DEPENDENT DIOXYGENASE"/>
    <property type="match status" value="1"/>
</dbReference>
<dbReference type="GO" id="GO:0009805">
    <property type="term" value="P:coumarin biosynthetic process"/>
    <property type="evidence" value="ECO:0007669"/>
    <property type="project" value="UniProtKB-ARBA"/>
</dbReference>
<dbReference type="GO" id="GO:0002238">
    <property type="term" value="P:response to molecule of fungal origin"/>
    <property type="evidence" value="ECO:0007669"/>
    <property type="project" value="UniProtKB-ARBA"/>
</dbReference>
<evidence type="ECO:0000256" key="1">
    <source>
        <dbReference type="ARBA" id="ARBA00008056"/>
    </source>
</evidence>
<keyword evidence="3 4" id="KW-0408">Iron</keyword>
<keyword evidence="4" id="KW-0560">Oxidoreductase</keyword>
<dbReference type="Pfam" id="PF03171">
    <property type="entry name" value="2OG-FeII_Oxy"/>
    <property type="match status" value="1"/>
</dbReference>
<comment type="similarity">
    <text evidence="1 4">Belongs to the iron/ascorbate-dependent oxidoreductase family.</text>
</comment>
<dbReference type="GO" id="GO:0016706">
    <property type="term" value="F:2-oxoglutarate-dependent dioxygenase activity"/>
    <property type="evidence" value="ECO:0007669"/>
    <property type="project" value="UniProtKB-ARBA"/>
</dbReference>
<keyword evidence="2 4" id="KW-0479">Metal-binding</keyword>
<sequence length="355" mass="40877">MAGVSPLSEVEVNGKPVQELVENGIQFSNRYSWEDANYGVIDMSAPFAEIPVIDISRLINSSSPSAMGEELDKLRSALSSWGYFQAINHGIENSFLEEVREVAGQFFHLPMIEKQKYARETDQLDGYGNDMILFQNQTLDWNDRLFLSVSPENERKLKYWPENPQSFRRIMFEYTARIQQIERHLLKSMARSLNLEEDCFSKQCGQLALMVARFNYYPPCPRPDHVLGLKPHADGTTITILLQDEGVEGLQVMKDDQWFRVPIFPHALLVNVGDEIEIMSNGIFKSPVHKVLTNSKKERNTLAMFCAPERGKEIKPVGELINDKRPRLYKAVRDYNETYFNFYQQGKRPIDAVKI</sequence>
<dbReference type="FunFam" id="2.60.120.330:FF:000018">
    <property type="entry name" value="2-oxoglutarate (2OG) and Fe(II)-dependent oxygenase superfamily protein"/>
    <property type="match status" value="1"/>
</dbReference>
<evidence type="ECO:0000259" key="5">
    <source>
        <dbReference type="PROSITE" id="PS51471"/>
    </source>
</evidence>
<dbReference type="InterPro" id="IPR044861">
    <property type="entry name" value="IPNS-like_FE2OG_OXY"/>
</dbReference>
<feature type="domain" description="Fe2OG dioxygenase" evidence="5">
    <location>
        <begin position="208"/>
        <end position="308"/>
    </location>
</feature>
<evidence type="ECO:0000256" key="2">
    <source>
        <dbReference type="ARBA" id="ARBA00022723"/>
    </source>
</evidence>
<dbReference type="SUPFAM" id="SSF51197">
    <property type="entry name" value="Clavaminate synthase-like"/>
    <property type="match status" value="1"/>
</dbReference>
<evidence type="ECO:0000313" key="7">
    <source>
        <dbReference type="Proteomes" id="UP001604277"/>
    </source>
</evidence>
<keyword evidence="7" id="KW-1185">Reference proteome</keyword>
<evidence type="ECO:0000313" key="6">
    <source>
        <dbReference type="EMBL" id="KAL2482735.1"/>
    </source>
</evidence>
<dbReference type="EMBL" id="JBFOLJ010000013">
    <property type="protein sequence ID" value="KAL2482735.1"/>
    <property type="molecule type" value="Genomic_DNA"/>
</dbReference>
<dbReference type="InterPro" id="IPR026992">
    <property type="entry name" value="DIOX_N"/>
</dbReference>
<dbReference type="Pfam" id="PF14226">
    <property type="entry name" value="DIOX_N"/>
    <property type="match status" value="1"/>
</dbReference>
<gene>
    <name evidence="6" type="ORF">Fot_44179</name>
</gene>
<protein>
    <submittedName>
        <fullName evidence="6">2-oxoglutarate (2OG) and Fe(II)-dependent oxygenase superfamily protein</fullName>
    </submittedName>
</protein>
<dbReference type="InterPro" id="IPR050295">
    <property type="entry name" value="Plant_2OG-oxidoreductases"/>
</dbReference>
<comment type="caution">
    <text evidence="6">The sequence shown here is derived from an EMBL/GenBank/DDBJ whole genome shotgun (WGS) entry which is preliminary data.</text>
</comment>
<dbReference type="InterPro" id="IPR005123">
    <property type="entry name" value="Oxoglu/Fe-dep_dioxygenase_dom"/>
</dbReference>